<sequence length="266" mass="28691">MPETPVTDAGFLADWRRWRAAREAALRDPHGFLAVTGLHWLTPEPTRYPDAPGSWWADEEHGVLVELTDGEELRLAGRRRTGRLVVGRLEAGPWRAAFGAALLEVAVRGGQFLLRPRHPDHPARTGYAGTPTHRPDPAWVRPGRFLPFAEPRAVTVPAVLPGLEHVYQAPGQVEFELGGARHRLTAFNGAGAGLTVLFTDTTSGASGHRPGRVLALPAPADDGRLTVDLNRATNPPCAYTEFATCPLPPPENRLPVAVAAGERPPG</sequence>
<dbReference type="PANTHER" id="PTHR41913">
    <property type="entry name" value="DUF1684 DOMAIN-CONTAINING PROTEIN"/>
    <property type="match status" value="1"/>
</dbReference>
<keyword evidence="3" id="KW-1185">Reference proteome</keyword>
<gene>
    <name evidence="2" type="ORF">RM844_09975</name>
</gene>
<evidence type="ECO:0000313" key="3">
    <source>
        <dbReference type="Proteomes" id="UP001183410"/>
    </source>
</evidence>
<organism evidence="2 3">
    <name type="scientific">Streptomyces chisholmiae</name>
    <dbReference type="NCBI Taxonomy" id="3075540"/>
    <lineage>
        <taxon>Bacteria</taxon>
        <taxon>Bacillati</taxon>
        <taxon>Actinomycetota</taxon>
        <taxon>Actinomycetes</taxon>
        <taxon>Kitasatosporales</taxon>
        <taxon>Streptomycetaceae</taxon>
        <taxon>Streptomyces</taxon>
    </lineage>
</organism>
<comment type="caution">
    <text evidence="2">The sequence shown here is derived from an EMBL/GenBank/DDBJ whole genome shotgun (WGS) entry which is preliminary data.</text>
</comment>
<dbReference type="EMBL" id="JAVREO010000005">
    <property type="protein sequence ID" value="MDT0266621.1"/>
    <property type="molecule type" value="Genomic_DNA"/>
</dbReference>
<evidence type="ECO:0000313" key="2">
    <source>
        <dbReference type="EMBL" id="MDT0266621.1"/>
    </source>
</evidence>
<accession>A0ABU2JNP9</accession>
<reference evidence="3" key="1">
    <citation type="submission" date="2023-07" db="EMBL/GenBank/DDBJ databases">
        <title>30 novel species of actinomycetes from the DSMZ collection.</title>
        <authorList>
            <person name="Nouioui I."/>
        </authorList>
    </citation>
    <scope>NUCLEOTIDE SEQUENCE [LARGE SCALE GENOMIC DNA]</scope>
    <source>
        <strain evidence="3">DSM 44915</strain>
    </source>
</reference>
<evidence type="ECO:0000256" key="1">
    <source>
        <dbReference type="SAM" id="MobiDB-lite"/>
    </source>
</evidence>
<dbReference type="PANTHER" id="PTHR41913:SF1">
    <property type="entry name" value="DUF1684 DOMAIN-CONTAINING PROTEIN"/>
    <property type="match status" value="1"/>
</dbReference>
<protein>
    <submittedName>
        <fullName evidence="2">DUF1684 domain-containing protein</fullName>
    </submittedName>
</protein>
<dbReference type="Proteomes" id="UP001183410">
    <property type="component" value="Unassembled WGS sequence"/>
</dbReference>
<dbReference type="Pfam" id="PF07920">
    <property type="entry name" value="DUF1684"/>
    <property type="match status" value="1"/>
</dbReference>
<dbReference type="RefSeq" id="WP_311666657.1">
    <property type="nucleotide sequence ID" value="NZ_JAVREO010000005.1"/>
</dbReference>
<feature type="region of interest" description="Disordered" evidence="1">
    <location>
        <begin position="118"/>
        <end position="138"/>
    </location>
</feature>
<name>A0ABU2JNP9_9ACTN</name>
<proteinExistence type="predicted"/>
<dbReference type="InterPro" id="IPR012467">
    <property type="entry name" value="DUF1684"/>
</dbReference>